<keyword evidence="1" id="KW-0472">Membrane</keyword>
<keyword evidence="3" id="KW-1185">Reference proteome</keyword>
<dbReference type="Proteomes" id="UP000593758">
    <property type="component" value="Chromosome"/>
</dbReference>
<evidence type="ECO:0000313" key="3">
    <source>
        <dbReference type="Proteomes" id="UP000593758"/>
    </source>
</evidence>
<dbReference type="Pfam" id="PF05345">
    <property type="entry name" value="He_PIG"/>
    <property type="match status" value="1"/>
</dbReference>
<gene>
    <name evidence="2" type="ORF">IM660_07030</name>
</gene>
<dbReference type="GO" id="GO:0005975">
    <property type="term" value="P:carbohydrate metabolic process"/>
    <property type="evidence" value="ECO:0007669"/>
    <property type="project" value="UniProtKB-ARBA"/>
</dbReference>
<accession>A0A7M1SZ16</accession>
<dbReference type="Gene3D" id="2.60.40.10">
    <property type="entry name" value="Immunoglobulins"/>
    <property type="match status" value="3"/>
</dbReference>
<evidence type="ECO:0000256" key="1">
    <source>
        <dbReference type="SAM" id="Phobius"/>
    </source>
</evidence>
<sequence>MVSRARSLAGVRRLIAAIAAAILVCLGGVVTAPSASAVGTVVIDDFAGNSLGMRTVTLSPAMGGTQASTFTESGGVGVFSIGGQGNTQGSVRFDYTLPGPTDLTEGWTNTRISFAFDSIQRTPDDGGTALSYSLTLVDSEGGTDSISSGIASTDDFDASFPLLCEGTLCYEDVDVTRVVSATLELRAPGTYDEGHSVTVRMEGVEAAPPVGTPTEPLTPTVTTPTTTIAASAPTSVQFTVSFASDGFLEGTTALEASDLTVSGTAAGRDNVQVSGGPSVYQVLVGPLTSDGTVSVGVPADVVTGLASRPNIASSDEPVVTFDLGAVPAITSGDTATFIAGEAGSFEVVATGDPVPDVTITGGLPAGLTLSDLGSGTVAITGTPEAATGGTYPVTVTASNGYTPNAVQELSVTVNEAPAFTSADAVTFTAGEVGGFTVEVSAGFPGPVTVGAESVLPEGLSLVDHGDGSATLSGTPVAGGVSVLELVASNGAGLSAQQSLSVTVNEAPAFTSADAVTFTAGEVGGFTVEVSAGFPGPVTVGAESVLPEGLSLVDHGDGSATLSGTPVAGGVSVLELVASNGAGLSAQQQLTLTIQQSPELLTEPSLVLVAGVQGALVLESVPGFPPETTLTLTGDLPLGVTFTDHGDGTATLAGVAGPDAVGQYPITVTASNGAAPDAVRVGTVTVELAAAVTLPEDEPVATGQLSGLPAQTTVGQEVTVTGTGFAAGAPVSLGMYSEPTVLGSAAADAAGEFTATFVIPDQLGDHTIVAAGVSAAGEVQYLTAPTEIVLEPVEEPTDDGPSLPSTGAAVGGVLILAIAVVGLGAFLSRQARHRQV</sequence>
<dbReference type="GO" id="GO:0005509">
    <property type="term" value="F:calcium ion binding"/>
    <property type="evidence" value="ECO:0007669"/>
    <property type="project" value="InterPro"/>
</dbReference>
<dbReference type="InterPro" id="IPR013783">
    <property type="entry name" value="Ig-like_fold"/>
</dbReference>
<evidence type="ECO:0000313" key="2">
    <source>
        <dbReference type="EMBL" id="QOR71992.1"/>
    </source>
</evidence>
<feature type="transmembrane region" description="Helical" evidence="1">
    <location>
        <begin position="806"/>
        <end position="826"/>
    </location>
</feature>
<dbReference type="SUPFAM" id="SSF49313">
    <property type="entry name" value="Cadherin-like"/>
    <property type="match status" value="3"/>
</dbReference>
<keyword evidence="1" id="KW-1133">Transmembrane helix</keyword>
<protein>
    <submittedName>
        <fullName evidence="2">Putative Ig domain-containing protein</fullName>
    </submittedName>
</protein>
<dbReference type="InterPro" id="IPR015919">
    <property type="entry name" value="Cadherin-like_sf"/>
</dbReference>
<dbReference type="KEGG" id="halt:IM660_07030"/>
<dbReference type="RefSeq" id="WP_193498638.1">
    <property type="nucleotide sequence ID" value="NZ_CP063169.1"/>
</dbReference>
<dbReference type="GO" id="GO:0016020">
    <property type="term" value="C:membrane"/>
    <property type="evidence" value="ECO:0007669"/>
    <property type="project" value="InterPro"/>
</dbReference>
<proteinExistence type="predicted"/>
<dbReference type="EMBL" id="CP063169">
    <property type="protein sequence ID" value="QOR71992.1"/>
    <property type="molecule type" value="Genomic_DNA"/>
</dbReference>
<organism evidence="2 3">
    <name type="scientific">Ruania alkalisoli</name>
    <dbReference type="NCBI Taxonomy" id="2779775"/>
    <lineage>
        <taxon>Bacteria</taxon>
        <taxon>Bacillati</taxon>
        <taxon>Actinomycetota</taxon>
        <taxon>Actinomycetes</taxon>
        <taxon>Micrococcales</taxon>
        <taxon>Ruaniaceae</taxon>
        <taxon>Ruania</taxon>
    </lineage>
</organism>
<dbReference type="AlphaFoldDB" id="A0A7M1SZ16"/>
<reference evidence="2 3" key="1">
    <citation type="submission" date="2020-10" db="EMBL/GenBank/DDBJ databases">
        <title>Haloactinobacterium sp. RN3S43, a bacterium isolated from saline soil.</title>
        <authorList>
            <person name="Sun J.-Q."/>
        </authorList>
    </citation>
    <scope>NUCLEOTIDE SEQUENCE [LARGE SCALE GENOMIC DNA]</scope>
    <source>
        <strain evidence="2 3">RN3S43</strain>
    </source>
</reference>
<keyword evidence="1" id="KW-0812">Transmembrane</keyword>
<name>A0A7M1SZ16_9MICO</name>